<protein>
    <submittedName>
        <fullName evidence="2">Winged helix DNA-binding protein</fullName>
    </submittedName>
</protein>
<accession>A0ABU4YWN2</accession>
<name>A0ABU4YWN2_9HYPH</name>
<proteinExistence type="predicted"/>
<dbReference type="InterPro" id="IPR000835">
    <property type="entry name" value="HTH_MarR-typ"/>
</dbReference>
<dbReference type="RefSeq" id="WP_320225434.1">
    <property type="nucleotide sequence ID" value="NZ_JAVIJB010000009.1"/>
</dbReference>
<reference evidence="2 3" key="1">
    <citation type="submission" date="2023-08" db="EMBL/GenBank/DDBJ databases">
        <title>Implementing the SeqCode for naming new Mesorhizobium species isolated from Vachellia karroo root nodules.</title>
        <authorList>
            <person name="Van Lill M."/>
        </authorList>
    </citation>
    <scope>NUCLEOTIDE SEQUENCE [LARGE SCALE GENOMIC DNA]</scope>
    <source>
        <strain evidence="2 3">VK22B</strain>
    </source>
</reference>
<dbReference type="InterPro" id="IPR036388">
    <property type="entry name" value="WH-like_DNA-bd_sf"/>
</dbReference>
<keyword evidence="3" id="KW-1185">Reference proteome</keyword>
<dbReference type="EMBL" id="JAVIJC010000005">
    <property type="protein sequence ID" value="MDX8491389.1"/>
    <property type="molecule type" value="Genomic_DNA"/>
</dbReference>
<evidence type="ECO:0000259" key="1">
    <source>
        <dbReference type="Pfam" id="PF13463"/>
    </source>
</evidence>
<gene>
    <name evidence="2" type="ORF">RFN29_07330</name>
</gene>
<keyword evidence="2" id="KW-0238">DNA-binding</keyword>
<dbReference type="Gene3D" id="1.10.10.10">
    <property type="entry name" value="Winged helix-like DNA-binding domain superfamily/Winged helix DNA-binding domain"/>
    <property type="match status" value="1"/>
</dbReference>
<dbReference type="InterPro" id="IPR036390">
    <property type="entry name" value="WH_DNA-bd_sf"/>
</dbReference>
<dbReference type="Pfam" id="PF13463">
    <property type="entry name" value="HTH_27"/>
    <property type="match status" value="1"/>
</dbReference>
<organism evidence="2 3">
    <name type="scientific">Mesorhizobium captivum</name>
    <dbReference type="NCBI Taxonomy" id="3072319"/>
    <lineage>
        <taxon>Bacteria</taxon>
        <taxon>Pseudomonadati</taxon>
        <taxon>Pseudomonadota</taxon>
        <taxon>Alphaproteobacteria</taxon>
        <taxon>Hyphomicrobiales</taxon>
        <taxon>Phyllobacteriaceae</taxon>
        <taxon>Mesorhizobium</taxon>
    </lineage>
</organism>
<comment type="caution">
    <text evidence="2">The sequence shown here is derived from an EMBL/GenBank/DDBJ whole genome shotgun (WGS) entry which is preliminary data.</text>
</comment>
<sequence length="222" mass="24639">MMSVKVPPRSIQKSHLEVTLPPFAVVRVQVFIALSMPIRQYIIDKSSERHRMQREEWGPIVSASHLSVGAMPSMSELEFALTVTGNAFQRWTVRCMAAAGYPSLTHLDVLLLHATNHRGREKTQADLCTMFNIEDTHLATYSIKKLAGMGLVRTGRRGKEKTVRVTEAGACACERYRELREGLLISSIKTLGLDEEALSRLAGLMRVVSGQYDQAARGAVSL</sequence>
<dbReference type="GO" id="GO:0003677">
    <property type="term" value="F:DNA binding"/>
    <property type="evidence" value="ECO:0007669"/>
    <property type="project" value="UniProtKB-KW"/>
</dbReference>
<dbReference type="Proteomes" id="UP001271249">
    <property type="component" value="Unassembled WGS sequence"/>
</dbReference>
<evidence type="ECO:0000313" key="2">
    <source>
        <dbReference type="EMBL" id="MDX8491389.1"/>
    </source>
</evidence>
<evidence type="ECO:0000313" key="3">
    <source>
        <dbReference type="Proteomes" id="UP001271249"/>
    </source>
</evidence>
<dbReference type="SUPFAM" id="SSF46785">
    <property type="entry name" value="Winged helix' DNA-binding domain"/>
    <property type="match status" value="1"/>
</dbReference>
<feature type="domain" description="HTH marR-type" evidence="1">
    <location>
        <begin position="104"/>
        <end position="169"/>
    </location>
</feature>